<protein>
    <submittedName>
        <fullName evidence="2">Alcohol dehydrogenase zinc-binding domain protein</fullName>
    </submittedName>
</protein>
<dbReference type="InterPro" id="IPR011032">
    <property type="entry name" value="GroES-like_sf"/>
</dbReference>
<reference evidence="2 3" key="1">
    <citation type="submission" date="2017-06" db="EMBL/GenBank/DDBJ databases">
        <authorList>
            <person name="Kim H.J."/>
            <person name="Triplett B.A."/>
        </authorList>
    </citation>
    <scope>NUCLEOTIDE SEQUENCE [LARGE SCALE GENOMIC DNA]</scope>
    <source>
        <strain evidence="2">FRACA_ARgP5</strain>
    </source>
</reference>
<evidence type="ECO:0000259" key="1">
    <source>
        <dbReference type="SMART" id="SM00829"/>
    </source>
</evidence>
<accession>A0A2I2L1C5</accession>
<dbReference type="InterPro" id="IPR052733">
    <property type="entry name" value="Chloroplast_QOR"/>
</dbReference>
<sequence length="310" mass="32914">MRAISQTAFGGPDVLRLIEADPPVPGPGEVQIKVSAAGVNPADWKARAGLLDLPMAHPFILGLDLAGVVTATGADVTRFSTADRVYGFTAPPRGSYAELAVARQEALAPAGELDPLVAAALPIAGLTAWQPLVRVGAVRPGQRILVHAAAGGVGHLAVQIAKQRGAYVIGTARPDKHEFLRALGADELIDYTRVDFAAVLSDVDMVIDPMAEDYGPRSLDVLAPTGVLVDVRGRGPDRTEVRTLAARRGLRYVRFGVERSGDDLRQLTDLVTRGALRVEITRTLPLAEAARAHELLETGRVRGKIVLCGW</sequence>
<dbReference type="PANTHER" id="PTHR44013">
    <property type="entry name" value="ZINC-TYPE ALCOHOL DEHYDROGENASE-LIKE PROTEIN C16A3.02C"/>
    <property type="match status" value="1"/>
</dbReference>
<gene>
    <name evidence="2" type="ORF">FRACA_80034</name>
</gene>
<dbReference type="InterPro" id="IPR002364">
    <property type="entry name" value="Quin_OxRdtase/zeta-crystal_CS"/>
</dbReference>
<organism evidence="2 3">
    <name type="scientific">Frankia canadensis</name>
    <dbReference type="NCBI Taxonomy" id="1836972"/>
    <lineage>
        <taxon>Bacteria</taxon>
        <taxon>Bacillati</taxon>
        <taxon>Actinomycetota</taxon>
        <taxon>Actinomycetes</taxon>
        <taxon>Frankiales</taxon>
        <taxon>Frankiaceae</taxon>
        <taxon>Frankia</taxon>
    </lineage>
</organism>
<dbReference type="EMBL" id="FZMO01000547">
    <property type="protein sequence ID" value="SNQ51733.1"/>
    <property type="molecule type" value="Genomic_DNA"/>
</dbReference>
<dbReference type="Proteomes" id="UP000234331">
    <property type="component" value="Unassembled WGS sequence"/>
</dbReference>
<dbReference type="Gene3D" id="3.90.180.10">
    <property type="entry name" value="Medium-chain alcohol dehydrogenases, catalytic domain"/>
    <property type="match status" value="1"/>
</dbReference>
<dbReference type="InterPro" id="IPR036291">
    <property type="entry name" value="NAD(P)-bd_dom_sf"/>
</dbReference>
<dbReference type="GO" id="GO:0008270">
    <property type="term" value="F:zinc ion binding"/>
    <property type="evidence" value="ECO:0007669"/>
    <property type="project" value="InterPro"/>
</dbReference>
<dbReference type="PROSITE" id="PS01162">
    <property type="entry name" value="QOR_ZETA_CRYSTAL"/>
    <property type="match status" value="1"/>
</dbReference>
<dbReference type="InterPro" id="IPR020843">
    <property type="entry name" value="ER"/>
</dbReference>
<dbReference type="PANTHER" id="PTHR44013:SF1">
    <property type="entry name" value="ZINC-TYPE ALCOHOL DEHYDROGENASE-LIKE PROTEIN C16A3.02C"/>
    <property type="match status" value="1"/>
</dbReference>
<proteinExistence type="predicted"/>
<name>A0A2I2L1C5_9ACTN</name>
<dbReference type="GO" id="GO:0016491">
    <property type="term" value="F:oxidoreductase activity"/>
    <property type="evidence" value="ECO:0007669"/>
    <property type="project" value="InterPro"/>
</dbReference>
<dbReference type="Pfam" id="PF13602">
    <property type="entry name" value="ADH_zinc_N_2"/>
    <property type="match status" value="1"/>
</dbReference>
<dbReference type="AlphaFoldDB" id="A0A2I2L1C5"/>
<keyword evidence="3" id="KW-1185">Reference proteome</keyword>
<evidence type="ECO:0000313" key="3">
    <source>
        <dbReference type="Proteomes" id="UP000234331"/>
    </source>
</evidence>
<dbReference type="SMART" id="SM00829">
    <property type="entry name" value="PKS_ER"/>
    <property type="match status" value="1"/>
</dbReference>
<dbReference type="OrthoDB" id="3175656at2"/>
<dbReference type="SUPFAM" id="SSF51735">
    <property type="entry name" value="NAD(P)-binding Rossmann-fold domains"/>
    <property type="match status" value="1"/>
</dbReference>
<dbReference type="SUPFAM" id="SSF50129">
    <property type="entry name" value="GroES-like"/>
    <property type="match status" value="1"/>
</dbReference>
<evidence type="ECO:0000313" key="2">
    <source>
        <dbReference type="EMBL" id="SNQ51733.1"/>
    </source>
</evidence>
<dbReference type="InterPro" id="IPR013154">
    <property type="entry name" value="ADH-like_N"/>
</dbReference>
<dbReference type="Gene3D" id="3.40.50.720">
    <property type="entry name" value="NAD(P)-binding Rossmann-like Domain"/>
    <property type="match status" value="1"/>
</dbReference>
<dbReference type="CDD" id="cd05289">
    <property type="entry name" value="MDR_like_2"/>
    <property type="match status" value="1"/>
</dbReference>
<feature type="domain" description="Enoyl reductase (ER)" evidence="1">
    <location>
        <begin position="10"/>
        <end position="307"/>
    </location>
</feature>
<dbReference type="RefSeq" id="WP_101835848.1">
    <property type="nucleotide sequence ID" value="NZ_FZMO01000547.1"/>
</dbReference>
<dbReference type="Pfam" id="PF08240">
    <property type="entry name" value="ADH_N"/>
    <property type="match status" value="1"/>
</dbReference>